<protein>
    <submittedName>
        <fullName evidence="2">Uncharacterized protein</fullName>
    </submittedName>
</protein>
<accession>B6UB49</accession>
<reference evidence="2" key="1">
    <citation type="journal article" date="2009" name="Plant Mol. Biol.">
        <title>Insights into corn genes derived from large-scale cDNA sequencing.</title>
        <authorList>
            <person name="Alexandrov N.N."/>
            <person name="Brover V.V."/>
            <person name="Freidin S."/>
            <person name="Troukhan M.E."/>
            <person name="Tatarinova T.V."/>
            <person name="Zhang H."/>
            <person name="Swaller T.J."/>
            <person name="Lu Y.P."/>
            <person name="Bouck J."/>
            <person name="Flavell R.B."/>
            <person name="Feldmann K.A."/>
        </authorList>
    </citation>
    <scope>NUCLEOTIDE SEQUENCE</scope>
</reference>
<dbReference type="AlphaFoldDB" id="B6UB49"/>
<proteinExistence type="evidence at transcript level"/>
<sequence length="123" mass="13749">MKALKRFWAKKDSPSEKSKILINSPVEYPFKKGSPGENPFKTCSPVENSPKFAAQRDSPSEKRKSCISNPLPPFQQAVQCTKQVGVAGQPFDIKEYCKEILRSRNDSQGGDPFAGYKSIFSFL</sequence>
<name>B6UB49_MAIZE</name>
<evidence type="ECO:0000313" key="2">
    <source>
        <dbReference type="EMBL" id="ACG46582.1"/>
    </source>
</evidence>
<feature type="region of interest" description="Disordered" evidence="1">
    <location>
        <begin position="32"/>
        <end position="68"/>
    </location>
</feature>
<evidence type="ECO:0000256" key="1">
    <source>
        <dbReference type="SAM" id="MobiDB-lite"/>
    </source>
</evidence>
<dbReference type="EMBL" id="EU974464">
    <property type="protein sequence ID" value="ACG46582.1"/>
    <property type="molecule type" value="mRNA"/>
</dbReference>
<organism evidence="2">
    <name type="scientific">Zea mays</name>
    <name type="common">Maize</name>
    <dbReference type="NCBI Taxonomy" id="4577"/>
    <lineage>
        <taxon>Eukaryota</taxon>
        <taxon>Viridiplantae</taxon>
        <taxon>Streptophyta</taxon>
        <taxon>Embryophyta</taxon>
        <taxon>Tracheophyta</taxon>
        <taxon>Spermatophyta</taxon>
        <taxon>Magnoliopsida</taxon>
        <taxon>Liliopsida</taxon>
        <taxon>Poales</taxon>
        <taxon>Poaceae</taxon>
        <taxon>PACMAD clade</taxon>
        <taxon>Panicoideae</taxon>
        <taxon>Andropogonodae</taxon>
        <taxon>Andropogoneae</taxon>
        <taxon>Tripsacinae</taxon>
        <taxon>Zea</taxon>
    </lineage>
</organism>